<accession>G0NNW6</accession>
<sequence>MKFHRFPYLVQQNLCSILHPIEVLLLSECSNRTRRAVKKTIPKNEVVKTEIWVSGNKTSMTISYRNKEKFVYMSSREWPPIPRRVIWIEIDGVDVGISWKEEASNFCSIQVHNQRHAILIYKCICNLFNALEEVYVKTDQLEYQFPSVKRSFLSHSGYTTDRLEKFYRINPEQQFSEVKCSRELSISDRENVFVVRNLILRETIIPNAWQCFRMFKGEHAYFECTYMSVLGIIYISKMWMVRLNDGLKSVIFKPKKNYDVQELKREIRVISCGMERKQDVYAYKSIITEYENFPSYIFDCTDGIDIKRDTDGKMATITLFPDYVTFFVWD</sequence>
<dbReference type="eggNOG" id="ENOG502TJ54">
    <property type="taxonomic scope" value="Eukaryota"/>
</dbReference>
<dbReference type="PANTHER" id="PTHR21503">
    <property type="entry name" value="F-BOX-CONTAINING HYPOTHETICAL PROTEIN C.ELEGANS"/>
    <property type="match status" value="1"/>
</dbReference>
<dbReference type="AlphaFoldDB" id="G0NNW6"/>
<gene>
    <name evidence="1" type="ORF">CAEBREN_11780</name>
</gene>
<keyword evidence="2" id="KW-1185">Reference proteome</keyword>
<name>G0NNW6_CAEBE</name>
<evidence type="ECO:0000313" key="1">
    <source>
        <dbReference type="EMBL" id="EGT34982.1"/>
    </source>
</evidence>
<protein>
    <recommendedName>
        <fullName evidence="3">F-box domain-containing protein</fullName>
    </recommendedName>
</protein>
<dbReference type="PANTHER" id="PTHR21503:SF8">
    <property type="entry name" value="F-BOX ASSOCIATED DOMAIN-CONTAINING PROTEIN-RELATED"/>
    <property type="match status" value="1"/>
</dbReference>
<dbReference type="InParanoid" id="G0NNW6"/>
<proteinExistence type="predicted"/>
<evidence type="ECO:0008006" key="3">
    <source>
        <dbReference type="Google" id="ProtNLM"/>
    </source>
</evidence>
<dbReference type="EMBL" id="GL379917">
    <property type="protein sequence ID" value="EGT34982.1"/>
    <property type="molecule type" value="Genomic_DNA"/>
</dbReference>
<reference evidence="2" key="1">
    <citation type="submission" date="2011-07" db="EMBL/GenBank/DDBJ databases">
        <authorList>
            <consortium name="Caenorhabditis brenneri Sequencing and Analysis Consortium"/>
            <person name="Wilson R.K."/>
        </authorList>
    </citation>
    <scope>NUCLEOTIDE SEQUENCE [LARGE SCALE GENOMIC DNA]</scope>
    <source>
        <strain evidence="2">PB2801</strain>
    </source>
</reference>
<evidence type="ECO:0000313" key="2">
    <source>
        <dbReference type="Proteomes" id="UP000008068"/>
    </source>
</evidence>
<dbReference type="HOGENOM" id="CLU_1012758_0_0_1"/>
<dbReference type="Proteomes" id="UP000008068">
    <property type="component" value="Unassembled WGS sequence"/>
</dbReference>
<organism evidence="2">
    <name type="scientific">Caenorhabditis brenneri</name>
    <name type="common">Nematode worm</name>
    <dbReference type="NCBI Taxonomy" id="135651"/>
    <lineage>
        <taxon>Eukaryota</taxon>
        <taxon>Metazoa</taxon>
        <taxon>Ecdysozoa</taxon>
        <taxon>Nematoda</taxon>
        <taxon>Chromadorea</taxon>
        <taxon>Rhabditida</taxon>
        <taxon>Rhabditina</taxon>
        <taxon>Rhabditomorpha</taxon>
        <taxon>Rhabditoidea</taxon>
        <taxon>Rhabditidae</taxon>
        <taxon>Peloderinae</taxon>
        <taxon>Caenorhabditis</taxon>
    </lineage>
</organism>